<keyword evidence="2" id="KW-1185">Reference proteome</keyword>
<reference evidence="1 2" key="1">
    <citation type="submission" date="2020-08" db="EMBL/GenBank/DDBJ databases">
        <title>Genomic Encyclopedia of Type Strains, Phase IV (KMG-V): Genome sequencing to study the core and pangenomes of soil and plant-associated prokaryotes.</title>
        <authorList>
            <person name="Whitman W."/>
        </authorList>
    </citation>
    <scope>NUCLEOTIDE SEQUENCE [LARGE SCALE GENOMIC DNA]</scope>
    <source>
        <strain evidence="1 2">SEMIA 4064</strain>
    </source>
</reference>
<protein>
    <submittedName>
        <fullName evidence="1">Uncharacterized protein</fullName>
    </submittedName>
</protein>
<evidence type="ECO:0000313" key="1">
    <source>
        <dbReference type="EMBL" id="MBB5575426.1"/>
    </source>
</evidence>
<accession>A0A7W8XTW6</accession>
<dbReference type="EMBL" id="JACHBI010000008">
    <property type="protein sequence ID" value="MBB5575426.1"/>
    <property type="molecule type" value="Genomic_DNA"/>
</dbReference>
<evidence type="ECO:0000313" key="2">
    <source>
        <dbReference type="Proteomes" id="UP000549882"/>
    </source>
</evidence>
<gene>
    <name evidence="1" type="ORF">GGD50_004061</name>
</gene>
<proteinExistence type="predicted"/>
<comment type="caution">
    <text evidence="1">The sequence shown here is derived from an EMBL/GenBank/DDBJ whole genome shotgun (WGS) entry which is preliminary data.</text>
</comment>
<dbReference type="AlphaFoldDB" id="A0A7W8XTW6"/>
<sequence length="38" mass="3818">MGNFLRALLSSVAECVLAAGLAQAEELTIATVNNGGRG</sequence>
<name>A0A7W8XTW6_9HYPH</name>
<dbReference type="Proteomes" id="UP000549882">
    <property type="component" value="Unassembled WGS sequence"/>
</dbReference>
<organism evidence="1 2">
    <name type="scientific">Rhizobium paranaense</name>
    <dbReference type="NCBI Taxonomy" id="1650438"/>
    <lineage>
        <taxon>Bacteria</taxon>
        <taxon>Pseudomonadati</taxon>
        <taxon>Pseudomonadota</taxon>
        <taxon>Alphaproteobacteria</taxon>
        <taxon>Hyphomicrobiales</taxon>
        <taxon>Rhizobiaceae</taxon>
        <taxon>Rhizobium/Agrobacterium group</taxon>
        <taxon>Rhizobium</taxon>
    </lineage>
</organism>